<dbReference type="GO" id="GO:0009007">
    <property type="term" value="F:site-specific DNA-methyltransferase (adenine-specific) activity"/>
    <property type="evidence" value="ECO:0007669"/>
    <property type="project" value="UniProtKB-EC"/>
</dbReference>
<dbReference type="Proteomes" id="UP000095185">
    <property type="component" value="Chromosome"/>
</dbReference>
<dbReference type="KEGG" id="clz:BIU88_09555"/>
<evidence type="ECO:0000256" key="5">
    <source>
        <dbReference type="ARBA" id="ARBA00022691"/>
    </source>
</evidence>
<dbReference type="STRING" id="274537.BIU88_09555"/>
<comment type="similarity">
    <text evidence="1">Belongs to the N(4)/N(6)-methyltransferase family.</text>
</comment>
<keyword evidence="5" id="KW-0949">S-adenosyl-L-methionine</keyword>
<keyword evidence="9" id="KW-1185">Reference proteome</keyword>
<feature type="domain" description="DNA methylase N-4/N-6" evidence="7">
    <location>
        <begin position="175"/>
        <end position="498"/>
    </location>
</feature>
<keyword evidence="3" id="KW-0489">Methyltransferase</keyword>
<name>A0A1D8D1S1_CHLLM</name>
<dbReference type="InterPro" id="IPR002295">
    <property type="entry name" value="N4/N6-MTase_EcoPI_Mod-like"/>
</dbReference>
<organism evidence="8 9">
    <name type="scientific">Chlorobaculum limnaeum</name>
    <dbReference type="NCBI Taxonomy" id="274537"/>
    <lineage>
        <taxon>Bacteria</taxon>
        <taxon>Pseudomonadati</taxon>
        <taxon>Chlorobiota</taxon>
        <taxon>Chlorobiia</taxon>
        <taxon>Chlorobiales</taxon>
        <taxon>Chlorobiaceae</taxon>
        <taxon>Chlorobaculum</taxon>
    </lineage>
</organism>
<evidence type="ECO:0000256" key="2">
    <source>
        <dbReference type="ARBA" id="ARBA00011900"/>
    </source>
</evidence>
<protein>
    <recommendedName>
        <fullName evidence="2">site-specific DNA-methyltransferase (adenine-specific)</fullName>
        <ecNumber evidence="2">2.1.1.72</ecNumber>
    </recommendedName>
</protein>
<evidence type="ECO:0000256" key="1">
    <source>
        <dbReference type="ARBA" id="ARBA00006594"/>
    </source>
</evidence>
<dbReference type="InterPro" id="IPR002941">
    <property type="entry name" value="DNA_methylase_N4/N6"/>
</dbReference>
<dbReference type="PROSITE" id="PS00092">
    <property type="entry name" value="N6_MTASE"/>
    <property type="match status" value="1"/>
</dbReference>
<dbReference type="Pfam" id="PF01555">
    <property type="entry name" value="N6_N4_Mtase"/>
    <property type="match status" value="1"/>
</dbReference>
<sequence length="1026" mass="116041">MVTSIKYSAKRKNIPLAGIEAEGRIQETPRLRYEYNPHLPPVLRSSQDATGEDRLPELLSEARKRALTDEEARTLADALRQRQPWLEWSGKREKPWFEVEPVALHMHERISTQAILKVLAREDVQRDLFADPQQDYAKAVQFYKHEVDWSNRMILGDSLQVMASLARREDLARKVQMIYIDPPYGIKFSSNFQPQLGQRDVKDKLQDLTREPETVKAYRDTWTLGIHSYLAYLRDRLMMAKELLTDSGSIFVQISDENLHRVRCVMDEVFGEGNFCAIIAFVKTSGVSQKFLPDRFDHLIWFAKDKQQAKYRQIYLDKSIEDGTANNYGWVELPTSLRRGMSRQEKDESVPLPEGSVLYKADNITSQGNPLISFEHFDKHYTQRWKTNLEGLKRLASANRLHVAENSLQYVRYLSDFIAVPVTKLWSDTATGSFTDEKIYVVQTGTKTIERCLQMTTDPGDLVLDPTCGSGTTAYVAEQWGRRWITCDTSRVALALAKHRMMTAKFDFYRLRELNAEDVSRNPDGTWIAELDVDGHATGRKKTFQCRTVPHITLKSIARNTSLDPIFEKHEPLLAEKLAVLNREVATVTPAMKEALAAKLVQKHREEGASAVTDADCRRWLLPDTSRLSIVAMPAKKPYKGLTAKQVEKYRSSIPQGEWKEWEVPFDTDAEWPQSLRNALTAYREAWRAKMDEVNDCIAANAQMEELVDKPETANGVVRVAGPFTMEGVIAVEDGPDSPIGGEPDELDMFDGDIEVVNAEAHLEKMLRLLKATGVDFPENKNMKFNSLELVTGVSLIHFEGQWMNGDGNARRVAVSVGPEVGNISSMQVEEVIRSANRRGYDDVVFAGFGFDAAAQEVIESENHPNLRLHMALIRPDVAMGDLLKTQPGSQLFSVFSAPRIKGPDKLPDGEYVVEVEGMDVYDPVSNTLFPTDRERIAAWFIDTDYDGRTFCICQAFFPDKSKWAKLAKALGSANVVDEDAFDSLSGLRSLAFPRPAHLKEGEPWKVAVKVIDPRGNEGLRVLNIN</sequence>
<evidence type="ECO:0000313" key="9">
    <source>
        <dbReference type="Proteomes" id="UP000095185"/>
    </source>
</evidence>
<dbReference type="SUPFAM" id="SSF53335">
    <property type="entry name" value="S-adenosyl-L-methionine-dependent methyltransferases"/>
    <property type="match status" value="1"/>
</dbReference>
<evidence type="ECO:0000259" key="7">
    <source>
        <dbReference type="Pfam" id="PF01555"/>
    </source>
</evidence>
<dbReference type="PRINTS" id="PR00506">
    <property type="entry name" value="D21N6MTFRASE"/>
</dbReference>
<dbReference type="GO" id="GO:0032259">
    <property type="term" value="P:methylation"/>
    <property type="evidence" value="ECO:0007669"/>
    <property type="project" value="UniProtKB-KW"/>
</dbReference>
<dbReference type="Gene3D" id="3.40.50.150">
    <property type="entry name" value="Vaccinia Virus protein VP39"/>
    <property type="match status" value="1"/>
</dbReference>
<dbReference type="InterPro" id="IPR029063">
    <property type="entry name" value="SAM-dependent_MTases_sf"/>
</dbReference>
<dbReference type="AlphaFoldDB" id="A0A1D8D1S1"/>
<evidence type="ECO:0000256" key="6">
    <source>
        <dbReference type="ARBA" id="ARBA00047942"/>
    </source>
</evidence>
<evidence type="ECO:0000313" key="8">
    <source>
        <dbReference type="EMBL" id="AOS84351.1"/>
    </source>
</evidence>
<dbReference type="InterPro" id="IPR002052">
    <property type="entry name" value="DNA_methylase_N6_adenine_CS"/>
</dbReference>
<dbReference type="GO" id="GO:0003677">
    <property type="term" value="F:DNA binding"/>
    <property type="evidence" value="ECO:0007669"/>
    <property type="project" value="InterPro"/>
</dbReference>
<dbReference type="EC" id="2.1.1.72" evidence="2"/>
<gene>
    <name evidence="8" type="ORF">BIU88_09555</name>
</gene>
<evidence type="ECO:0000256" key="4">
    <source>
        <dbReference type="ARBA" id="ARBA00022679"/>
    </source>
</evidence>
<dbReference type="REBASE" id="162006">
    <property type="entry name" value="M.Cli1677ORF9555P"/>
</dbReference>
<dbReference type="GO" id="GO:0005737">
    <property type="term" value="C:cytoplasm"/>
    <property type="evidence" value="ECO:0007669"/>
    <property type="project" value="TreeGrafter"/>
</dbReference>
<dbReference type="CDD" id="cd02440">
    <property type="entry name" value="AdoMet_MTases"/>
    <property type="match status" value="1"/>
</dbReference>
<keyword evidence="4" id="KW-0808">Transferase</keyword>
<dbReference type="PANTHER" id="PTHR13370:SF16">
    <property type="entry name" value="SITE-SPECIFIC DNA-METHYLTRANSFERASE (ADENINE-SPECIFIC)"/>
    <property type="match status" value="1"/>
</dbReference>
<evidence type="ECO:0000256" key="3">
    <source>
        <dbReference type="ARBA" id="ARBA00022603"/>
    </source>
</evidence>
<proteinExistence type="inferred from homology"/>
<comment type="catalytic activity">
    <reaction evidence="6">
        <text>a 2'-deoxyadenosine in DNA + S-adenosyl-L-methionine = an N(6)-methyl-2'-deoxyadenosine in DNA + S-adenosyl-L-homocysteine + H(+)</text>
        <dbReference type="Rhea" id="RHEA:15197"/>
        <dbReference type="Rhea" id="RHEA-COMP:12418"/>
        <dbReference type="Rhea" id="RHEA-COMP:12419"/>
        <dbReference type="ChEBI" id="CHEBI:15378"/>
        <dbReference type="ChEBI" id="CHEBI:57856"/>
        <dbReference type="ChEBI" id="CHEBI:59789"/>
        <dbReference type="ChEBI" id="CHEBI:90615"/>
        <dbReference type="ChEBI" id="CHEBI:90616"/>
        <dbReference type="EC" id="2.1.1.72"/>
    </reaction>
</comment>
<reference evidence="8" key="1">
    <citation type="submission" date="2016-09" db="EMBL/GenBank/DDBJ databases">
        <title>Genome sequence of Chlorobaculum limnaeum.</title>
        <authorList>
            <person name="Liu Z."/>
            <person name="Tank M."/>
            <person name="Bryant D.A."/>
        </authorList>
    </citation>
    <scope>NUCLEOTIDE SEQUENCE [LARGE SCALE GENOMIC DNA]</scope>
    <source>
        <strain evidence="8">DSM 1677</strain>
    </source>
</reference>
<dbReference type="GO" id="GO:0008170">
    <property type="term" value="F:N-methyltransferase activity"/>
    <property type="evidence" value="ECO:0007669"/>
    <property type="project" value="InterPro"/>
</dbReference>
<dbReference type="EMBL" id="CP017305">
    <property type="protein sequence ID" value="AOS84351.1"/>
    <property type="molecule type" value="Genomic_DNA"/>
</dbReference>
<accession>A0A1D8D1S1</accession>
<dbReference type="PANTHER" id="PTHR13370">
    <property type="entry name" value="RNA METHYLASE-RELATED"/>
    <property type="match status" value="1"/>
</dbReference>